<sequence length="207" mass="24505">MSLSNILNDDVIMCILEYLNDIDKMNFLSVDLRLHSFVNHIWFNGIYDYKLIRELPYLDRFKHIKYETNIINIPKCITHLIFGLFFNQSIKGCIPNSVTHLTFGDNFNQNIENCIPNSVTHLTFGWYFNQNIKDCIPNNVSHLKFGWKFNQDIKDCIPNSVTHLKFGYSFNQNKDCIPDSVTHLTLNKQFYKRNKKYINKNIQINIK</sequence>
<name>A0A2L2DII1_MIMIV</name>
<accession>A0A2L2DII1</accession>
<evidence type="ECO:0000313" key="1">
    <source>
        <dbReference type="EMBL" id="AVG45964.1"/>
    </source>
</evidence>
<dbReference type="Pfam" id="PF05725">
    <property type="entry name" value="FNIP"/>
    <property type="match status" value="2"/>
</dbReference>
<proteinExistence type="predicted"/>
<dbReference type="EMBL" id="MG602507">
    <property type="protein sequence ID" value="AVG45964.1"/>
    <property type="molecule type" value="Genomic_DNA"/>
</dbReference>
<dbReference type="PANTHER" id="PTHR32134">
    <property type="entry name" value="FNIP REPEAT-CONTAINING PROTEIN"/>
    <property type="match status" value="1"/>
</dbReference>
<dbReference type="Proteomes" id="UP000280369">
    <property type="component" value="Segment"/>
</dbReference>
<dbReference type="InterPro" id="IPR008615">
    <property type="entry name" value="FNIP"/>
</dbReference>
<reference evidence="1" key="1">
    <citation type="journal article" date="2017" name="Front. Microbiol.">
        <title>Genome Characterization of the First Mimiviruses of Lineage C Isolated in Brazil.</title>
        <authorList>
            <person name="Assis F.L."/>
            <person name="Franco-Luiz A.P.M."/>
            <person name="Dos Santos R.N."/>
            <person name="Campos F.S."/>
            <person name="Dornas F.P."/>
            <person name="Borato P.V.M."/>
            <person name="Franco A.C."/>
            <person name="Abrahao J.S."/>
            <person name="Colson P."/>
            <person name="Scola B."/>
        </authorList>
    </citation>
    <scope>NUCLEOTIDE SEQUENCE [LARGE SCALE GENOMIC DNA]</scope>
</reference>
<dbReference type="PANTHER" id="PTHR32134:SF173">
    <property type="entry name" value="FNIP REPEAT-CONTAINING PROTEIN-RELATED"/>
    <property type="match status" value="1"/>
</dbReference>
<organism evidence="1">
    <name type="scientific">Acanthamoeba polyphaga mimivirus</name>
    <name type="common">APMV</name>
    <dbReference type="NCBI Taxonomy" id="212035"/>
    <lineage>
        <taxon>Viruses</taxon>
        <taxon>Varidnaviria</taxon>
        <taxon>Bamfordvirae</taxon>
        <taxon>Nucleocytoviricota</taxon>
        <taxon>Megaviricetes</taxon>
        <taxon>Imitervirales</taxon>
        <taxon>Mimiviridae</taxon>
        <taxon>Megamimivirinae</taxon>
        <taxon>Mimivirus</taxon>
        <taxon>Mimivirus bradfordmassiliense</taxon>
    </lineage>
</organism>
<dbReference type="InterPro" id="IPR051251">
    <property type="entry name" value="STK_FNIP-Repeat"/>
</dbReference>
<protein>
    <submittedName>
        <fullName evidence="1">F-box and FNIP repeat-containing</fullName>
    </submittedName>
</protein>
<organismHost>
    <name type="scientific">Acanthamoeba polyphaga</name>
    <name type="common">Amoeba</name>
    <dbReference type="NCBI Taxonomy" id="5757"/>
</organismHost>